<dbReference type="InterPro" id="IPR011527">
    <property type="entry name" value="ABC1_TM_dom"/>
</dbReference>
<dbReference type="GO" id="GO:0005886">
    <property type="term" value="C:plasma membrane"/>
    <property type="evidence" value="ECO:0007669"/>
    <property type="project" value="UniProtKB-SubCell"/>
</dbReference>
<evidence type="ECO:0000256" key="4">
    <source>
        <dbReference type="ARBA" id="ARBA00022840"/>
    </source>
</evidence>
<dbReference type="Pfam" id="PF00664">
    <property type="entry name" value="ABC_membrane"/>
    <property type="match status" value="1"/>
</dbReference>
<dbReference type="InterPro" id="IPR036640">
    <property type="entry name" value="ABC1_TM_sf"/>
</dbReference>
<dbReference type="GO" id="GO:0016887">
    <property type="term" value="F:ATP hydrolysis activity"/>
    <property type="evidence" value="ECO:0007669"/>
    <property type="project" value="InterPro"/>
</dbReference>
<name>A0AB39BEH9_9MICO</name>
<evidence type="ECO:0000259" key="8">
    <source>
        <dbReference type="PROSITE" id="PS50893"/>
    </source>
</evidence>
<evidence type="ECO:0000313" key="10">
    <source>
        <dbReference type="EMBL" id="XDI04653.1"/>
    </source>
</evidence>
<dbReference type="Pfam" id="PF00005">
    <property type="entry name" value="ABC_tran"/>
    <property type="match status" value="1"/>
</dbReference>
<evidence type="ECO:0000256" key="3">
    <source>
        <dbReference type="ARBA" id="ARBA00022741"/>
    </source>
</evidence>
<dbReference type="SMART" id="SM00382">
    <property type="entry name" value="AAA"/>
    <property type="match status" value="1"/>
</dbReference>
<reference evidence="10" key="1">
    <citation type="submission" date="2024-05" db="EMBL/GenBank/DDBJ databases">
        <title>Herbiconiux sp. A18JL235.</title>
        <authorList>
            <person name="Zhang G."/>
        </authorList>
    </citation>
    <scope>NUCLEOTIDE SEQUENCE</scope>
    <source>
        <strain evidence="10">A18JL235</strain>
    </source>
</reference>
<evidence type="ECO:0000256" key="5">
    <source>
        <dbReference type="ARBA" id="ARBA00022989"/>
    </source>
</evidence>
<keyword evidence="6 7" id="KW-0472">Membrane</keyword>
<dbReference type="SUPFAM" id="SSF52540">
    <property type="entry name" value="P-loop containing nucleoside triphosphate hydrolases"/>
    <property type="match status" value="1"/>
</dbReference>
<feature type="transmembrane region" description="Helical" evidence="7">
    <location>
        <begin position="35"/>
        <end position="60"/>
    </location>
</feature>
<proteinExistence type="predicted"/>
<dbReference type="GO" id="GO:0015421">
    <property type="term" value="F:ABC-type oligopeptide transporter activity"/>
    <property type="evidence" value="ECO:0007669"/>
    <property type="project" value="TreeGrafter"/>
</dbReference>
<keyword evidence="5 7" id="KW-1133">Transmembrane helix</keyword>
<feature type="transmembrane region" description="Helical" evidence="7">
    <location>
        <begin position="175"/>
        <end position="195"/>
    </location>
</feature>
<dbReference type="CDD" id="cd07346">
    <property type="entry name" value="ABC_6TM_exporters"/>
    <property type="match status" value="1"/>
</dbReference>
<dbReference type="InterPro" id="IPR027417">
    <property type="entry name" value="P-loop_NTPase"/>
</dbReference>
<comment type="subcellular location">
    <subcellularLocation>
        <location evidence="1">Cell membrane</location>
        <topology evidence="1">Multi-pass membrane protein</topology>
    </subcellularLocation>
</comment>
<dbReference type="GO" id="GO:0005524">
    <property type="term" value="F:ATP binding"/>
    <property type="evidence" value="ECO:0007669"/>
    <property type="project" value="UniProtKB-KW"/>
</dbReference>
<feature type="transmembrane region" description="Helical" evidence="7">
    <location>
        <begin position="151"/>
        <end position="169"/>
    </location>
</feature>
<sequence length="598" mass="61748">MTGATPPATDRLPVAPARVVWREVRRSLRGRIPTLMLLGLVLLGAAAAGIVSPIALGAVVDAIAAGSSDTGLLWGLGATMTGAIVAAAVLTGCGIVLGSRLFETVLADLRERMVASALALPQQRVERGGSGDLVSRAGDDVTAVANAIPEVLPALSGSLFTIALTVAGMAVVDPWFALVLLVVVPVHVLAVRWYLRTAPQVYAAERAAMAARAQQLLDSLHGLDTVRAYRMHRRHIDGISRSSWQVVRWVMRTVAVQNAFFARLNLAEFLGMAGLLVAGFVLVGAGQSTVGATTAAMLLFLRLFAPINSLLFVVDQLQSALASLGRIVGVIAEARATRATDAARGTAGSSTDAAVGTADTLRSTAPDALRLRGVHHSYRDGHPVLHDVTLDVEPGETLAVVGATGAGKSTIAGLAAGTHDAARGEVTRPTAPHRIALVTQEVHVFDGSLRDNLTLAAPDASDEQLVRALERIGAAGLIDALPSGLDTRLGAAATTVSSAEAQQIALARVELAAPALVVLDEATAEAGSLDAHRLDAAAAAVVAGRTALVVAHRLSQAAAADRIAVLRDGRVVELGTHTELVAAGGEYSRLWTAWSAGR</sequence>
<dbReference type="EMBL" id="CP162511">
    <property type="protein sequence ID" value="XDI04653.1"/>
    <property type="molecule type" value="Genomic_DNA"/>
</dbReference>
<dbReference type="PROSITE" id="PS50893">
    <property type="entry name" value="ABC_TRANSPORTER_2"/>
    <property type="match status" value="1"/>
</dbReference>
<accession>A0AB39BEH9</accession>
<feature type="transmembrane region" description="Helical" evidence="7">
    <location>
        <begin position="266"/>
        <end position="286"/>
    </location>
</feature>
<feature type="domain" description="ABC transporter" evidence="8">
    <location>
        <begin position="369"/>
        <end position="593"/>
    </location>
</feature>
<dbReference type="InterPro" id="IPR003593">
    <property type="entry name" value="AAA+_ATPase"/>
</dbReference>
<dbReference type="Gene3D" id="1.20.1560.10">
    <property type="entry name" value="ABC transporter type 1, transmembrane domain"/>
    <property type="match status" value="1"/>
</dbReference>
<dbReference type="AlphaFoldDB" id="A0AB39BEH9"/>
<dbReference type="PANTHER" id="PTHR43394">
    <property type="entry name" value="ATP-DEPENDENT PERMEASE MDL1, MITOCHONDRIAL"/>
    <property type="match status" value="1"/>
</dbReference>
<evidence type="ECO:0000256" key="6">
    <source>
        <dbReference type="ARBA" id="ARBA00023136"/>
    </source>
</evidence>
<evidence type="ECO:0000256" key="2">
    <source>
        <dbReference type="ARBA" id="ARBA00022692"/>
    </source>
</evidence>
<feature type="domain" description="ABC transmembrane type-1" evidence="9">
    <location>
        <begin position="37"/>
        <end position="319"/>
    </location>
</feature>
<dbReference type="InterPro" id="IPR003439">
    <property type="entry name" value="ABC_transporter-like_ATP-bd"/>
</dbReference>
<evidence type="ECO:0000256" key="7">
    <source>
        <dbReference type="SAM" id="Phobius"/>
    </source>
</evidence>
<dbReference type="PROSITE" id="PS50929">
    <property type="entry name" value="ABC_TM1F"/>
    <property type="match status" value="1"/>
</dbReference>
<keyword evidence="2 7" id="KW-0812">Transmembrane</keyword>
<feature type="transmembrane region" description="Helical" evidence="7">
    <location>
        <begin position="72"/>
        <end position="97"/>
    </location>
</feature>
<evidence type="ECO:0000256" key="1">
    <source>
        <dbReference type="ARBA" id="ARBA00004651"/>
    </source>
</evidence>
<dbReference type="PANTHER" id="PTHR43394:SF1">
    <property type="entry name" value="ATP-BINDING CASSETTE SUB-FAMILY B MEMBER 10, MITOCHONDRIAL"/>
    <property type="match status" value="1"/>
</dbReference>
<keyword evidence="3" id="KW-0547">Nucleotide-binding</keyword>
<protein>
    <submittedName>
        <fullName evidence="10">ABC transporter ATP-binding protein</fullName>
    </submittedName>
</protein>
<keyword evidence="4 10" id="KW-0067">ATP-binding</keyword>
<organism evidence="10">
    <name type="scientific">Herbiconiux sp. A18JL235</name>
    <dbReference type="NCBI Taxonomy" id="3152363"/>
    <lineage>
        <taxon>Bacteria</taxon>
        <taxon>Bacillati</taxon>
        <taxon>Actinomycetota</taxon>
        <taxon>Actinomycetes</taxon>
        <taxon>Micrococcales</taxon>
        <taxon>Microbacteriaceae</taxon>
        <taxon>Herbiconiux</taxon>
    </lineage>
</organism>
<feature type="transmembrane region" description="Helical" evidence="7">
    <location>
        <begin position="292"/>
        <end position="314"/>
    </location>
</feature>
<dbReference type="RefSeq" id="WP_368497058.1">
    <property type="nucleotide sequence ID" value="NZ_CP162511.1"/>
</dbReference>
<evidence type="ECO:0000259" key="9">
    <source>
        <dbReference type="PROSITE" id="PS50929"/>
    </source>
</evidence>
<gene>
    <name evidence="10" type="ORF">ABFY20_15105</name>
</gene>
<dbReference type="SUPFAM" id="SSF90123">
    <property type="entry name" value="ABC transporter transmembrane region"/>
    <property type="match status" value="1"/>
</dbReference>
<dbReference type="Gene3D" id="3.40.50.300">
    <property type="entry name" value="P-loop containing nucleotide triphosphate hydrolases"/>
    <property type="match status" value="1"/>
</dbReference>
<dbReference type="InterPro" id="IPR039421">
    <property type="entry name" value="Type_1_exporter"/>
</dbReference>